<feature type="non-terminal residue" evidence="2">
    <location>
        <position position="352"/>
    </location>
</feature>
<comment type="caution">
    <text evidence="2">The sequence shown here is derived from an EMBL/GenBank/DDBJ whole genome shotgun (WGS) entry which is preliminary data.</text>
</comment>
<keyword evidence="1" id="KW-0175">Coiled coil</keyword>
<evidence type="ECO:0000256" key="1">
    <source>
        <dbReference type="SAM" id="Coils"/>
    </source>
</evidence>
<feature type="coiled-coil region" evidence="1">
    <location>
        <begin position="134"/>
        <end position="161"/>
    </location>
</feature>
<dbReference type="InterPro" id="IPR052223">
    <property type="entry name" value="Actin_Cytoskeleton_Reg"/>
</dbReference>
<organism evidence="2 3">
    <name type="scientific">Ranitomeya imitator</name>
    <name type="common">mimic poison frog</name>
    <dbReference type="NCBI Taxonomy" id="111125"/>
    <lineage>
        <taxon>Eukaryota</taxon>
        <taxon>Metazoa</taxon>
        <taxon>Chordata</taxon>
        <taxon>Craniata</taxon>
        <taxon>Vertebrata</taxon>
        <taxon>Euteleostomi</taxon>
        <taxon>Amphibia</taxon>
        <taxon>Batrachia</taxon>
        <taxon>Anura</taxon>
        <taxon>Neobatrachia</taxon>
        <taxon>Hyloidea</taxon>
        <taxon>Dendrobatidae</taxon>
        <taxon>Dendrobatinae</taxon>
        <taxon>Ranitomeya</taxon>
    </lineage>
</organism>
<sequence length="352" mass="39411">MGDELLCHCSYLGPEFKDAAGEGPEEGTETQRGGSRGEGLYPGLYISGAVFPGLKGHDQYSYWVLKVHDQYSLVLKVHDQYSLVLKCQPPIGSSIHPRSVSPNEWLGEKDFTEACEHSLSQMENSHKQLLSELQRHHEWEIQRLRQEKDQLLAEETAATASVIDAIRAAHKEELQREVEKARTFQHGGSSTNEMIRRQHQSDMEALRRELQTLSERYSQKCLEIGALNQAASERDRELQKYQQEVKELLRQNQASVVVTTVVDPEKTKILAHKRAQKSGPGSVPHPLAFQSLSVGGDEDVHQLQGRLISSTFLRDLFKMSNSKGGRSRPPTSSSSALVTYFACSSCNSKLPS</sequence>
<dbReference type="EMBL" id="CAUEEQ010001536">
    <property type="protein sequence ID" value="CAJ0920090.1"/>
    <property type="molecule type" value="Genomic_DNA"/>
</dbReference>
<dbReference type="PANTHER" id="PTHR17271:SF10">
    <property type="entry name" value="TRIO AND F-ACTIN-BINDING PROTEIN"/>
    <property type="match status" value="1"/>
</dbReference>
<reference evidence="2" key="1">
    <citation type="submission" date="2023-07" db="EMBL/GenBank/DDBJ databases">
        <authorList>
            <person name="Stuckert A."/>
        </authorList>
    </citation>
    <scope>NUCLEOTIDE SEQUENCE</scope>
</reference>
<evidence type="ECO:0000313" key="3">
    <source>
        <dbReference type="Proteomes" id="UP001176940"/>
    </source>
</evidence>
<proteinExistence type="predicted"/>
<gene>
    <name evidence="2" type="ORF">RIMI_LOCUS1193665</name>
</gene>
<dbReference type="Proteomes" id="UP001176940">
    <property type="component" value="Unassembled WGS sequence"/>
</dbReference>
<dbReference type="PANTHER" id="PTHR17271">
    <property type="entry name" value="PLECKSTRIN HOMOLOGY PH DOMAIN-CONTAINING PROTEIN"/>
    <property type="match status" value="1"/>
</dbReference>
<name>A0ABN9KVC6_9NEOB</name>
<feature type="coiled-coil region" evidence="1">
    <location>
        <begin position="196"/>
        <end position="251"/>
    </location>
</feature>
<evidence type="ECO:0000313" key="2">
    <source>
        <dbReference type="EMBL" id="CAJ0920090.1"/>
    </source>
</evidence>
<keyword evidence="3" id="KW-1185">Reference proteome</keyword>
<protein>
    <submittedName>
        <fullName evidence="2">Uncharacterized protein</fullName>
    </submittedName>
</protein>
<accession>A0ABN9KVC6</accession>